<evidence type="ECO:0000256" key="12">
    <source>
        <dbReference type="ARBA" id="ARBA00023136"/>
    </source>
</evidence>
<dbReference type="GO" id="GO:0016301">
    <property type="term" value="F:kinase activity"/>
    <property type="evidence" value="ECO:0007669"/>
    <property type="project" value="UniProtKB-KW"/>
</dbReference>
<evidence type="ECO:0000259" key="15">
    <source>
        <dbReference type="PROSITE" id="PS50112"/>
    </source>
</evidence>
<dbReference type="SMART" id="SM00091">
    <property type="entry name" value="PAS"/>
    <property type="match status" value="1"/>
</dbReference>
<dbReference type="Pfam" id="PF17203">
    <property type="entry name" value="sCache_3_2"/>
    <property type="match status" value="1"/>
</dbReference>
<keyword evidence="10 14" id="KW-1133">Transmembrane helix</keyword>
<keyword evidence="9" id="KW-0067">ATP-binding</keyword>
<dbReference type="PROSITE" id="PS50112">
    <property type="entry name" value="PAS"/>
    <property type="match status" value="1"/>
</dbReference>
<evidence type="ECO:0000256" key="1">
    <source>
        <dbReference type="ARBA" id="ARBA00004651"/>
    </source>
</evidence>
<accession>A0A1D7YM11</accession>
<feature type="domain" description="PAS" evidence="15">
    <location>
        <begin position="240"/>
        <end position="280"/>
    </location>
</feature>
<evidence type="ECO:0000256" key="8">
    <source>
        <dbReference type="ARBA" id="ARBA00022801"/>
    </source>
</evidence>
<evidence type="ECO:0000256" key="6">
    <source>
        <dbReference type="ARBA" id="ARBA00022741"/>
    </source>
</evidence>
<dbReference type="PANTHER" id="PTHR43156:SF2">
    <property type="entry name" value="STAGE II SPORULATION PROTEIN E"/>
    <property type="match status" value="1"/>
</dbReference>
<evidence type="ECO:0000256" key="3">
    <source>
        <dbReference type="ARBA" id="ARBA00022553"/>
    </source>
</evidence>
<sequence length="938" mass="100747">MEVFSGHSRSPEHHPPVGRSREPRASLLDLHSAAGQVFLLQVVIVVLLVVAAVVGMVLQAASEALQHGRRESVVAAQSFANAPGVAAALQSRDPTAVLQPRAEAARRRAGVDFIVVMNTQGIRYTYPYPQEIGKKFVGTIAPALQGRTVVEQAGGPPLPAGKGTDVQAVVPVTDSHGKVVGLVSAGITVRNVTGMWTPQLQIILTSGVAALALATTGTMLVSRRLRRQTHGLAPVELAQLYEHHDAVLHAVREGVLITSADGRLLLANDEAARLLGLPADVQGRPVRELGLSEPVMHLLSSPEAVTDEVHLAGDRLLSVNKRPTYPQSNRGGSVVTLRDTTELAAVSGRAEVARERLKLLYEAGGRIGTTLDVERTAQELADVAAPQFADLVTVDLLDAVLRGWEPTAEGWRHLRRAAIGGEQRMIPVYPLGEVITFSADTPQMRTLQEGRGMLEADLRQAQGWREQDPERARKSLECGLQSLVTVPLRARNVALGVANFYRTVDSPVFEPEDLAFAEELAVRAAVAIDNARRFTREHAMAVTLQRSLLPRRQPEQDALEVAWRYLPAEAGVGGDWFDVIPLPGGRVALVMGDVVGHGLHAAATMGRLRTAVHNFSTLDLPVDEVLGNLDDLVVRMDNEENTGDASDGHEGEGVTGATCLYAVYDPVAGVCTMARAGHPEPVVVRPDGTVICPGVPASAPLGLGGYPFETVEVSLPEGSQLVLYTDGLLENRTHDIDVGMGRLRQALGGSGGRTPEETCQAVIDALKPSHSSDDIALLTARTRMIPPSHVAEWDVPPDPALVPSVRARCRETLLAWGLEEIVFATELIVSELVTNAIRYGSPPVCVRLLRGRCLICEVSDGSGTSPRLRRAATTDEGGRGLFLVAQFAQRWGTRYTTRGKVIWAEQVLHDDTSAASGLTPVDFLLDQFDLDQFEDPGL</sequence>
<evidence type="ECO:0000256" key="11">
    <source>
        <dbReference type="ARBA" id="ARBA00023012"/>
    </source>
</evidence>
<keyword evidence="7 16" id="KW-0418">Kinase</keyword>
<dbReference type="Gene3D" id="3.30.565.10">
    <property type="entry name" value="Histidine kinase-like ATPase, C-terminal domain"/>
    <property type="match status" value="1"/>
</dbReference>
<dbReference type="SUPFAM" id="SSF55781">
    <property type="entry name" value="GAF domain-like"/>
    <property type="match status" value="1"/>
</dbReference>
<dbReference type="SUPFAM" id="SSF55874">
    <property type="entry name" value="ATPase domain of HSP90 chaperone/DNA topoisomerase II/histidine kinase"/>
    <property type="match status" value="1"/>
</dbReference>
<dbReference type="Gene3D" id="3.60.40.10">
    <property type="entry name" value="PPM-type phosphatase domain"/>
    <property type="match status" value="1"/>
</dbReference>
<evidence type="ECO:0000256" key="2">
    <source>
        <dbReference type="ARBA" id="ARBA00022475"/>
    </source>
</evidence>
<dbReference type="InterPro" id="IPR036890">
    <property type="entry name" value="HATPase_C_sf"/>
</dbReference>
<dbReference type="CDD" id="cd16936">
    <property type="entry name" value="HATPase_RsbW-like"/>
    <property type="match status" value="1"/>
</dbReference>
<dbReference type="SMART" id="SM00065">
    <property type="entry name" value="GAF"/>
    <property type="match status" value="1"/>
</dbReference>
<dbReference type="InterPro" id="IPR052016">
    <property type="entry name" value="Bact_Sigma-Reg"/>
</dbReference>
<keyword evidence="8" id="KW-0378">Hydrolase</keyword>
<protein>
    <submittedName>
        <fullName evidence="16">Histidine kinase</fullName>
    </submittedName>
</protein>
<reference evidence="17" key="1">
    <citation type="submission" date="2016-09" db="EMBL/GenBank/DDBJ databases">
        <title>Streptomyces puniciscabiei strain:TW1S1 Genome sequencing and assembly.</title>
        <authorList>
            <person name="Kim M.-K."/>
            <person name="Kim S.B."/>
        </authorList>
    </citation>
    <scope>NUCLEOTIDE SEQUENCE [LARGE SCALE GENOMIC DNA]</scope>
    <source>
        <strain evidence="17">TW1S1</strain>
    </source>
</reference>
<dbReference type="AlphaFoldDB" id="A0A1D7YM11"/>
<evidence type="ECO:0000256" key="7">
    <source>
        <dbReference type="ARBA" id="ARBA00022777"/>
    </source>
</evidence>
<proteinExistence type="predicted"/>
<dbReference type="PANTHER" id="PTHR43156">
    <property type="entry name" value="STAGE II SPORULATION PROTEIN E-RELATED"/>
    <property type="match status" value="1"/>
</dbReference>
<keyword evidence="5 14" id="KW-0812">Transmembrane</keyword>
<keyword evidence="2" id="KW-1003">Cell membrane</keyword>
<keyword evidence="3" id="KW-0597">Phosphoprotein</keyword>
<dbReference type="SUPFAM" id="SSF81606">
    <property type="entry name" value="PP2C-like"/>
    <property type="match status" value="1"/>
</dbReference>
<feature type="transmembrane region" description="Helical" evidence="14">
    <location>
        <begin position="200"/>
        <end position="221"/>
    </location>
</feature>
<keyword evidence="12 14" id="KW-0472">Membrane</keyword>
<keyword evidence="6" id="KW-0547">Nucleotide-binding</keyword>
<dbReference type="Pfam" id="PF07228">
    <property type="entry name" value="SpoIIE"/>
    <property type="match status" value="1"/>
</dbReference>
<dbReference type="CDD" id="cd00130">
    <property type="entry name" value="PAS"/>
    <property type="match status" value="1"/>
</dbReference>
<feature type="transmembrane region" description="Helical" evidence="14">
    <location>
        <begin position="38"/>
        <end position="61"/>
    </location>
</feature>
<dbReference type="FunFam" id="3.30.450.40:FF:000035">
    <property type="entry name" value="PAS sensor protein"/>
    <property type="match status" value="1"/>
</dbReference>
<evidence type="ECO:0000256" key="4">
    <source>
        <dbReference type="ARBA" id="ARBA00022679"/>
    </source>
</evidence>
<dbReference type="Gene3D" id="3.30.450.40">
    <property type="match status" value="1"/>
</dbReference>
<keyword evidence="4" id="KW-0808">Transferase</keyword>
<dbReference type="Pfam" id="PF01590">
    <property type="entry name" value="GAF"/>
    <property type="match status" value="1"/>
</dbReference>
<evidence type="ECO:0000256" key="5">
    <source>
        <dbReference type="ARBA" id="ARBA00022692"/>
    </source>
</evidence>
<evidence type="ECO:0000313" key="16">
    <source>
        <dbReference type="EMBL" id="AOR36637.1"/>
    </source>
</evidence>
<evidence type="ECO:0000256" key="9">
    <source>
        <dbReference type="ARBA" id="ARBA00022840"/>
    </source>
</evidence>
<dbReference type="KEGG" id="spun:BFF78_41255"/>
<evidence type="ECO:0000256" key="13">
    <source>
        <dbReference type="SAM" id="MobiDB-lite"/>
    </source>
</evidence>
<dbReference type="GO" id="GO:0005886">
    <property type="term" value="C:plasma membrane"/>
    <property type="evidence" value="ECO:0007669"/>
    <property type="project" value="UniProtKB-SubCell"/>
</dbReference>
<feature type="region of interest" description="Disordered" evidence="13">
    <location>
        <begin position="1"/>
        <end position="21"/>
    </location>
</feature>
<dbReference type="Gene3D" id="3.30.450.20">
    <property type="entry name" value="PAS domain"/>
    <property type="match status" value="2"/>
</dbReference>
<dbReference type="GO" id="GO:0005524">
    <property type="term" value="F:ATP binding"/>
    <property type="evidence" value="ECO:0007669"/>
    <property type="project" value="UniProtKB-KW"/>
</dbReference>
<dbReference type="SUPFAM" id="SSF103190">
    <property type="entry name" value="Sensory domain-like"/>
    <property type="match status" value="1"/>
</dbReference>
<dbReference type="RefSeq" id="WP_069783147.1">
    <property type="nucleotide sequence ID" value="NZ_CP017248.1"/>
</dbReference>
<dbReference type="InterPro" id="IPR003018">
    <property type="entry name" value="GAF"/>
</dbReference>
<keyword evidence="11" id="KW-0902">Two-component regulatory system</keyword>
<dbReference type="EMBL" id="CP017248">
    <property type="protein sequence ID" value="AOR36637.1"/>
    <property type="molecule type" value="Genomic_DNA"/>
</dbReference>
<dbReference type="GO" id="GO:0016791">
    <property type="term" value="F:phosphatase activity"/>
    <property type="evidence" value="ECO:0007669"/>
    <property type="project" value="TreeGrafter"/>
</dbReference>
<dbReference type="InterPro" id="IPR035965">
    <property type="entry name" value="PAS-like_dom_sf"/>
</dbReference>
<gene>
    <name evidence="16" type="ORF">BFF78_41255</name>
</gene>
<dbReference type="SMART" id="SM00331">
    <property type="entry name" value="PP2C_SIG"/>
    <property type="match status" value="1"/>
</dbReference>
<feature type="compositionally biased region" description="Basic and acidic residues" evidence="13">
    <location>
        <begin position="9"/>
        <end position="21"/>
    </location>
</feature>
<dbReference type="SUPFAM" id="SSF55785">
    <property type="entry name" value="PYP-like sensor domain (PAS domain)"/>
    <property type="match status" value="1"/>
</dbReference>
<organism evidence="16 17">
    <name type="scientific">Streptomyces fodineus</name>
    <dbReference type="NCBI Taxonomy" id="1904616"/>
    <lineage>
        <taxon>Bacteria</taxon>
        <taxon>Bacillati</taxon>
        <taxon>Actinomycetota</taxon>
        <taxon>Actinomycetes</taxon>
        <taxon>Kitasatosporales</taxon>
        <taxon>Streptomycetaceae</taxon>
        <taxon>Streptomyces</taxon>
    </lineage>
</organism>
<dbReference type="Pfam" id="PF13581">
    <property type="entry name" value="HATPase_c_2"/>
    <property type="match status" value="1"/>
</dbReference>
<dbReference type="FunFam" id="3.60.40.10:FF:000031">
    <property type="entry name" value="PAS sensor protein"/>
    <property type="match status" value="1"/>
</dbReference>
<evidence type="ECO:0000313" key="17">
    <source>
        <dbReference type="Proteomes" id="UP000094960"/>
    </source>
</evidence>
<dbReference type="InterPro" id="IPR001932">
    <property type="entry name" value="PPM-type_phosphatase-like_dom"/>
</dbReference>
<name>A0A1D7YM11_9ACTN</name>
<dbReference type="GO" id="GO:0000160">
    <property type="term" value="P:phosphorelay signal transduction system"/>
    <property type="evidence" value="ECO:0007669"/>
    <property type="project" value="UniProtKB-KW"/>
</dbReference>
<dbReference type="FunFam" id="3.30.565.10:FF:000028">
    <property type="entry name" value="PAS sensor protein"/>
    <property type="match status" value="1"/>
</dbReference>
<dbReference type="InterPro" id="IPR029016">
    <property type="entry name" value="GAF-like_dom_sf"/>
</dbReference>
<keyword evidence="17" id="KW-1185">Reference proteome</keyword>
<dbReference type="InterPro" id="IPR036457">
    <property type="entry name" value="PPM-type-like_dom_sf"/>
</dbReference>
<dbReference type="Proteomes" id="UP000094960">
    <property type="component" value="Chromosome"/>
</dbReference>
<evidence type="ECO:0000256" key="10">
    <source>
        <dbReference type="ARBA" id="ARBA00022989"/>
    </source>
</evidence>
<evidence type="ECO:0000256" key="14">
    <source>
        <dbReference type="SAM" id="Phobius"/>
    </source>
</evidence>
<comment type="subcellular location">
    <subcellularLocation>
        <location evidence="1">Cell membrane</location>
        <topology evidence="1">Multi-pass membrane protein</topology>
    </subcellularLocation>
</comment>
<dbReference type="InterPro" id="IPR029151">
    <property type="entry name" value="Sensor-like_sf"/>
</dbReference>
<dbReference type="InterPro" id="IPR003594">
    <property type="entry name" value="HATPase_dom"/>
</dbReference>
<dbReference type="InterPro" id="IPR000014">
    <property type="entry name" value="PAS"/>
</dbReference>
<dbReference type="InterPro" id="IPR033463">
    <property type="entry name" value="sCache_3"/>
</dbReference>